<dbReference type="OrthoDB" id="5361565at2759"/>
<dbReference type="InterPro" id="IPR033121">
    <property type="entry name" value="PEPTIDASE_A1"/>
</dbReference>
<feature type="transmembrane region" description="Helical" evidence="2">
    <location>
        <begin position="460"/>
        <end position="483"/>
    </location>
</feature>
<keyword evidence="6" id="KW-1185">Reference proteome</keyword>
<keyword evidence="3" id="KW-0732">Signal</keyword>
<evidence type="ECO:0000259" key="4">
    <source>
        <dbReference type="PROSITE" id="PS51767"/>
    </source>
</evidence>
<dbReference type="InterPro" id="IPR021109">
    <property type="entry name" value="Peptidase_aspartic_dom_sf"/>
</dbReference>
<evidence type="ECO:0000256" key="2">
    <source>
        <dbReference type="SAM" id="Phobius"/>
    </source>
</evidence>
<feature type="region of interest" description="Disordered" evidence="1">
    <location>
        <begin position="503"/>
        <end position="553"/>
    </location>
</feature>
<dbReference type="Proteomes" id="UP000250266">
    <property type="component" value="Unassembled WGS sequence"/>
</dbReference>
<dbReference type="AlphaFoldDB" id="A0A8E2JC25"/>
<sequence>MAHLDAVGLFLLSVFCFRVTYAQQSNCSFEPVSIPVQWVTLANKGTMRGLSVSMGTPVQNFSLLPIVETNNTYLFQQNSGCDITLAACMTHRGGFYHPEKSSTWKNTTPAYPPNWEPTEKQTDGSVGVDQFVLNENVTLQQFPFGNPNNTITVANGNVQASLGLGRNSSILSILERAGSIGSQSFGYWWGLDGATDPATMDGGVVLGGYDLAKIKNPENNHTGSFSPPGGLCPEGMEITINEMILNFPNGSNPNMMSSLLGSNPITACLCIQCPTVMSMPIDPYYNRLENWTDSFNFNRSGGINFFDMMYLAKDAYQGDFTITLDSGLSIRVPNSQLVIPDRTISGDGSIASNESVRDYMFYSLQDVNAHDTPRIGRIFFTSAYIFINNDDKTFTIWEANPTTETNIISVQNAQVQKACSVAATSIMPTSTITVSSAISSPSSSTTQSAAPTSSHISGGAIGGIVTGAIVAIGVFGLLLYWLLSKRKRANAINEAANQNNLPNVGEVQWKPPTPRVEMHGYEPPEVGEAPLPPLPQELWPGRQKYKPDLHELA</sequence>
<protein>
    <submittedName>
        <fullName evidence="5">Acid protease</fullName>
    </submittedName>
</protein>
<gene>
    <name evidence="5" type="ORF">K432DRAFT_385121</name>
</gene>
<reference evidence="5 6" key="1">
    <citation type="journal article" date="2016" name="Nat. Commun.">
        <title>Ectomycorrhizal ecology is imprinted in the genome of the dominant symbiotic fungus Cenococcum geophilum.</title>
        <authorList>
            <consortium name="DOE Joint Genome Institute"/>
            <person name="Peter M."/>
            <person name="Kohler A."/>
            <person name="Ohm R.A."/>
            <person name="Kuo A."/>
            <person name="Krutzmann J."/>
            <person name="Morin E."/>
            <person name="Arend M."/>
            <person name="Barry K.W."/>
            <person name="Binder M."/>
            <person name="Choi C."/>
            <person name="Clum A."/>
            <person name="Copeland A."/>
            <person name="Grisel N."/>
            <person name="Haridas S."/>
            <person name="Kipfer T."/>
            <person name="LaButti K."/>
            <person name="Lindquist E."/>
            <person name="Lipzen A."/>
            <person name="Maire R."/>
            <person name="Meier B."/>
            <person name="Mihaltcheva S."/>
            <person name="Molinier V."/>
            <person name="Murat C."/>
            <person name="Poggeler S."/>
            <person name="Quandt C.A."/>
            <person name="Sperisen C."/>
            <person name="Tritt A."/>
            <person name="Tisserant E."/>
            <person name="Crous P.W."/>
            <person name="Henrissat B."/>
            <person name="Nehls U."/>
            <person name="Egli S."/>
            <person name="Spatafora J.W."/>
            <person name="Grigoriev I.V."/>
            <person name="Martin F.M."/>
        </authorList>
    </citation>
    <scope>NUCLEOTIDE SEQUENCE [LARGE SCALE GENOMIC DNA]</scope>
    <source>
        <strain evidence="5 6">CBS 459.81</strain>
    </source>
</reference>
<proteinExistence type="predicted"/>
<dbReference type="PROSITE" id="PS51767">
    <property type="entry name" value="PEPTIDASE_A1"/>
    <property type="match status" value="1"/>
</dbReference>
<keyword evidence="5" id="KW-0645">Protease</keyword>
<keyword evidence="2" id="KW-1133">Transmembrane helix</keyword>
<evidence type="ECO:0000256" key="3">
    <source>
        <dbReference type="SAM" id="SignalP"/>
    </source>
</evidence>
<evidence type="ECO:0000313" key="5">
    <source>
        <dbReference type="EMBL" id="OCK76877.1"/>
    </source>
</evidence>
<name>A0A8E2JC25_9PEZI</name>
<feature type="signal peptide" evidence="3">
    <location>
        <begin position="1"/>
        <end position="22"/>
    </location>
</feature>
<keyword evidence="5" id="KW-0378">Hydrolase</keyword>
<organism evidence="5 6">
    <name type="scientific">Lepidopterella palustris CBS 459.81</name>
    <dbReference type="NCBI Taxonomy" id="1314670"/>
    <lineage>
        <taxon>Eukaryota</taxon>
        <taxon>Fungi</taxon>
        <taxon>Dikarya</taxon>
        <taxon>Ascomycota</taxon>
        <taxon>Pezizomycotina</taxon>
        <taxon>Dothideomycetes</taxon>
        <taxon>Pleosporomycetidae</taxon>
        <taxon>Mytilinidiales</taxon>
        <taxon>Argynnaceae</taxon>
        <taxon>Lepidopterella</taxon>
    </lineage>
</organism>
<feature type="domain" description="Peptidase A1" evidence="4">
    <location>
        <begin position="48"/>
        <end position="397"/>
    </location>
</feature>
<feature type="chain" id="PRO_5034068435" evidence="3">
    <location>
        <begin position="23"/>
        <end position="553"/>
    </location>
</feature>
<accession>A0A8E2JC25</accession>
<keyword evidence="2" id="KW-0472">Membrane</keyword>
<keyword evidence="2" id="KW-0812">Transmembrane</keyword>
<evidence type="ECO:0000256" key="1">
    <source>
        <dbReference type="SAM" id="MobiDB-lite"/>
    </source>
</evidence>
<evidence type="ECO:0000313" key="6">
    <source>
        <dbReference type="Proteomes" id="UP000250266"/>
    </source>
</evidence>
<dbReference type="SUPFAM" id="SSF50630">
    <property type="entry name" value="Acid proteases"/>
    <property type="match status" value="1"/>
</dbReference>
<dbReference type="EMBL" id="KV745172">
    <property type="protein sequence ID" value="OCK76877.1"/>
    <property type="molecule type" value="Genomic_DNA"/>
</dbReference>
<dbReference type="GO" id="GO:0008233">
    <property type="term" value="F:peptidase activity"/>
    <property type="evidence" value="ECO:0007669"/>
    <property type="project" value="UniProtKB-KW"/>
</dbReference>
<dbReference type="GO" id="GO:0006508">
    <property type="term" value="P:proteolysis"/>
    <property type="evidence" value="ECO:0007669"/>
    <property type="project" value="UniProtKB-KW"/>
</dbReference>
<dbReference type="Gene3D" id="2.40.70.10">
    <property type="entry name" value="Acid Proteases"/>
    <property type="match status" value="2"/>
</dbReference>